<evidence type="ECO:0000256" key="2">
    <source>
        <dbReference type="ARBA" id="ARBA00023157"/>
    </source>
</evidence>
<reference evidence="5 6" key="1">
    <citation type="journal article" date="2013" name="Nat. Commun.">
        <title>The evolution and pathogenic mechanisms of the rice sheath blight pathogen.</title>
        <authorList>
            <person name="Zheng A."/>
            <person name="Lin R."/>
            <person name="Xu L."/>
            <person name="Qin P."/>
            <person name="Tang C."/>
            <person name="Ai P."/>
            <person name="Zhang D."/>
            <person name="Liu Y."/>
            <person name="Sun Z."/>
            <person name="Feng H."/>
            <person name="Wang Y."/>
            <person name="Chen Y."/>
            <person name="Liang X."/>
            <person name="Fu R."/>
            <person name="Li Q."/>
            <person name="Zhang J."/>
            <person name="Yu X."/>
            <person name="Xie Z."/>
            <person name="Ding L."/>
            <person name="Guan P."/>
            <person name="Tang J."/>
            <person name="Liang Y."/>
            <person name="Wang S."/>
            <person name="Deng Q."/>
            <person name="Li S."/>
            <person name="Zhu J."/>
            <person name="Wang L."/>
            <person name="Liu H."/>
            <person name="Li P."/>
        </authorList>
    </citation>
    <scope>NUCLEOTIDE SEQUENCE [LARGE SCALE GENOMIC DNA]</scope>
    <source>
        <strain evidence="6">AG-1 IA</strain>
    </source>
</reference>
<comment type="caution">
    <text evidence="5">The sequence shown here is derived from an EMBL/GenBank/DDBJ whole genome shotgun (WGS) entry which is preliminary data.</text>
</comment>
<organism evidence="5 6">
    <name type="scientific">Thanatephorus cucumeris (strain AG1-IA)</name>
    <name type="common">Rice sheath blight fungus</name>
    <name type="synonym">Rhizoctonia solani</name>
    <dbReference type="NCBI Taxonomy" id="983506"/>
    <lineage>
        <taxon>Eukaryota</taxon>
        <taxon>Fungi</taxon>
        <taxon>Dikarya</taxon>
        <taxon>Basidiomycota</taxon>
        <taxon>Agaricomycotina</taxon>
        <taxon>Agaricomycetes</taxon>
        <taxon>Cantharellales</taxon>
        <taxon>Ceratobasidiaceae</taxon>
        <taxon>Rhizoctonia</taxon>
        <taxon>Rhizoctonia solani AG-1</taxon>
    </lineage>
</organism>
<dbReference type="Pfam" id="PF08583">
    <property type="entry name" value="Cmc1"/>
    <property type="match status" value="1"/>
</dbReference>
<proteinExistence type="inferred from homology"/>
<accession>L8X9J4</accession>
<keyword evidence="3" id="KW-0999">Mitochondrion inner membrane</keyword>
<name>L8X9J4_THACA</name>
<dbReference type="AlphaFoldDB" id="L8X9J4"/>
<keyword evidence="3" id="KW-0472">Membrane</keyword>
<dbReference type="HOGENOM" id="CLU_2348119_0_0_1"/>
<dbReference type="EMBL" id="AFRT01000039">
    <property type="protein sequence ID" value="ELU45747.1"/>
    <property type="molecule type" value="Genomic_DNA"/>
</dbReference>
<keyword evidence="2" id="KW-1015">Disulfide bond</keyword>
<evidence type="ECO:0000313" key="6">
    <source>
        <dbReference type="Proteomes" id="UP000011668"/>
    </source>
</evidence>
<keyword evidence="3" id="KW-0496">Mitochondrion</keyword>
<feature type="region of interest" description="Disordered" evidence="4">
    <location>
        <begin position="78"/>
        <end position="97"/>
    </location>
</feature>
<dbReference type="GO" id="GO:0005743">
    <property type="term" value="C:mitochondrial inner membrane"/>
    <property type="evidence" value="ECO:0007669"/>
    <property type="project" value="UniProtKB-SubCell"/>
</dbReference>
<keyword evidence="6" id="KW-1185">Reference proteome</keyword>
<protein>
    <recommendedName>
        <fullName evidence="3">COX assembly mitochondrial protein</fullName>
    </recommendedName>
</protein>
<feature type="compositionally biased region" description="Polar residues" evidence="4">
    <location>
        <begin position="88"/>
        <end position="97"/>
    </location>
</feature>
<dbReference type="InterPro" id="IPR013892">
    <property type="entry name" value="Cyt_c_biogenesis_Cmc1-like"/>
</dbReference>
<comment type="similarity">
    <text evidence="1 3">Belongs to the CMC family.</text>
</comment>
<dbReference type="STRING" id="983506.L8X9J4"/>
<evidence type="ECO:0000256" key="1">
    <source>
        <dbReference type="ARBA" id="ARBA00007347"/>
    </source>
</evidence>
<keyword evidence="3" id="KW-0143">Chaperone</keyword>
<evidence type="ECO:0000256" key="3">
    <source>
        <dbReference type="RuleBase" id="RU364104"/>
    </source>
</evidence>
<sequence>MYIWQLRNVKAASSIDQTPPCSPNTGVTLSMWSVDRTKISNKLLVQGFINKYMGGCNRAKEQLDACLRQERVARISKNREEAKKRNQMAKQAWSQLD</sequence>
<dbReference type="OrthoDB" id="532630at2759"/>
<dbReference type="Proteomes" id="UP000011668">
    <property type="component" value="Unassembled WGS sequence"/>
</dbReference>
<evidence type="ECO:0000256" key="4">
    <source>
        <dbReference type="SAM" id="MobiDB-lite"/>
    </source>
</evidence>
<comment type="subcellular location">
    <subcellularLocation>
        <location evidence="3">Mitochondrion inner membrane</location>
    </subcellularLocation>
</comment>
<evidence type="ECO:0000313" key="5">
    <source>
        <dbReference type="EMBL" id="ELU45747.1"/>
    </source>
</evidence>
<gene>
    <name evidence="5" type="ORF">AG1IA_00208</name>
</gene>
<comment type="function">
    <text evidence="3">Required for mitochondrial cytochrome c oxidase (COX) assembly and respiration.</text>
</comment>